<proteinExistence type="predicted"/>
<protein>
    <submittedName>
        <fullName evidence="1">Uncharacterized protein</fullName>
    </submittedName>
</protein>
<keyword evidence="2" id="KW-1185">Reference proteome</keyword>
<gene>
    <name evidence="1" type="ORF">VCO139_0077</name>
</gene>
<accession>R9R5D4</accession>
<dbReference type="EMBL" id="KC438283">
    <property type="protein sequence ID" value="AGI61903.1"/>
    <property type="molecule type" value="Genomic_DNA"/>
</dbReference>
<evidence type="ECO:0000313" key="1">
    <source>
        <dbReference type="EMBL" id="AGI61903.1"/>
    </source>
</evidence>
<reference evidence="1 2" key="1">
    <citation type="journal article" date="2013" name="Virol. J.">
        <title>Whole genome sequencing and comparative genomic analyses of two Vibrio cholerae O139 Bengal-specific Podoviruses to other N4-like phages reveal extensive genetic diversity.</title>
        <authorList>
            <person name="Fouts D.E."/>
            <person name="Klumpp J."/>
            <person name="Bishop-Lilly K.A."/>
            <person name="Rajavel M."/>
            <person name="Willner K.M."/>
            <person name="Butani A."/>
            <person name="Henry M."/>
            <person name="Biswas B."/>
            <person name="Li M."/>
            <person name="Albert M.J."/>
            <person name="Loessner M.J."/>
            <person name="Calendar R."/>
            <person name="Sozhamannan S."/>
        </authorList>
    </citation>
    <scope>NUCLEOTIDE SEQUENCE [LARGE SCALE GENOMIC DNA]</scope>
</reference>
<organism evidence="1 2">
    <name type="scientific">Vibrio phage VCO139</name>
    <dbReference type="NCBI Taxonomy" id="1283073"/>
    <lineage>
        <taxon>Viruses</taxon>
        <taxon>Duplodnaviria</taxon>
        <taxon>Heunggongvirae</taxon>
        <taxon>Uroviricota</taxon>
        <taxon>Caudoviricetes</taxon>
        <taxon>Schitoviridae</taxon>
        <taxon>Pacinivirus</taxon>
        <taxon>Pacinivirus VCO139</taxon>
    </lineage>
</organism>
<name>R9R5D4_9CAUD</name>
<sequence>MKLLKTTKLKFMFTTPSKLDNPFKCLYWFRSNTEGWEFKYEIN</sequence>
<evidence type="ECO:0000313" key="2">
    <source>
        <dbReference type="Proteomes" id="UP000014321"/>
    </source>
</evidence>
<dbReference type="Proteomes" id="UP000014321">
    <property type="component" value="Segment"/>
</dbReference>